<dbReference type="AlphaFoldDB" id="A0A2P6FFZ0"/>
<evidence type="ECO:0000256" key="6">
    <source>
        <dbReference type="SAM" id="Phobius"/>
    </source>
</evidence>
<dbReference type="GO" id="GO:0016020">
    <property type="term" value="C:membrane"/>
    <property type="evidence" value="ECO:0007669"/>
    <property type="project" value="UniProtKB-SubCell"/>
</dbReference>
<dbReference type="InterPro" id="IPR007156">
    <property type="entry name" value="MamQ_LemA"/>
</dbReference>
<dbReference type="InterPro" id="IPR023353">
    <property type="entry name" value="LemA-like_dom_sf"/>
</dbReference>
<evidence type="ECO:0000256" key="3">
    <source>
        <dbReference type="ARBA" id="ARBA00022692"/>
    </source>
</evidence>
<evidence type="ECO:0000313" key="7">
    <source>
        <dbReference type="EMBL" id="PQM32386.1"/>
    </source>
</evidence>
<protein>
    <submittedName>
        <fullName evidence="7">LemA family</fullName>
    </submittedName>
</protein>
<dbReference type="PANTHER" id="PTHR34478:SF2">
    <property type="entry name" value="MEMBRANE PROTEIN"/>
    <property type="match status" value="1"/>
</dbReference>
<evidence type="ECO:0000256" key="2">
    <source>
        <dbReference type="ARBA" id="ARBA00008854"/>
    </source>
</evidence>
<dbReference type="RefSeq" id="WP_040094441.1">
    <property type="nucleotide sequence ID" value="NZ_CM020866.1"/>
</dbReference>
<keyword evidence="4 6" id="KW-1133">Transmembrane helix</keyword>
<evidence type="ECO:0000256" key="5">
    <source>
        <dbReference type="ARBA" id="ARBA00023136"/>
    </source>
</evidence>
<sequence>MGYNPTVNNAEVAAKSSFFGKFFVYIWFILIFPIFLFILSRNNLIRNKEKIEETASDIDVQLKRRVDMLTKLIDSTKQYMKYEKDTLTAVVELRNKTNQNLNVKELDKVNNAITSQAGKINVLLENYPDLKANNSVIELQTGIKDCEDNIAAARRFYNSAVRDFNASLKTWPSNVAASSLRLNTFLYFEADAVDCQDVKIDLGQ</sequence>
<keyword evidence="8" id="KW-1185">Reference proteome</keyword>
<dbReference type="STRING" id="2138.SMSRO_v1c20920"/>
<name>A0A2P6FFZ0_9MOLU</name>
<organism evidence="7 8">
    <name type="scientific">Spiroplasma poulsonii</name>
    <dbReference type="NCBI Taxonomy" id="2138"/>
    <lineage>
        <taxon>Bacteria</taxon>
        <taxon>Bacillati</taxon>
        <taxon>Mycoplasmatota</taxon>
        <taxon>Mollicutes</taxon>
        <taxon>Entomoplasmatales</taxon>
        <taxon>Spiroplasmataceae</taxon>
        <taxon>Spiroplasma</taxon>
    </lineage>
</organism>
<gene>
    <name evidence="7" type="ORF">SMSRO_SF022990</name>
</gene>
<feature type="transmembrane region" description="Helical" evidence="6">
    <location>
        <begin position="22"/>
        <end position="40"/>
    </location>
</feature>
<evidence type="ECO:0000256" key="4">
    <source>
        <dbReference type="ARBA" id="ARBA00022989"/>
    </source>
</evidence>
<evidence type="ECO:0000256" key="1">
    <source>
        <dbReference type="ARBA" id="ARBA00004167"/>
    </source>
</evidence>
<comment type="similarity">
    <text evidence="2">Belongs to the LemA family.</text>
</comment>
<dbReference type="Pfam" id="PF04011">
    <property type="entry name" value="LemA"/>
    <property type="match status" value="1"/>
</dbReference>
<keyword evidence="3 6" id="KW-0812">Transmembrane</keyword>
<keyword evidence="5 6" id="KW-0472">Membrane</keyword>
<proteinExistence type="inferred from homology"/>
<dbReference type="EMBL" id="JTLV02000001">
    <property type="protein sequence ID" value="PQM32386.1"/>
    <property type="molecule type" value="Genomic_DNA"/>
</dbReference>
<evidence type="ECO:0000313" key="8">
    <source>
        <dbReference type="Proteomes" id="UP000031565"/>
    </source>
</evidence>
<dbReference type="Gene3D" id="1.20.1440.20">
    <property type="entry name" value="LemA-like domain"/>
    <property type="match status" value="1"/>
</dbReference>
<dbReference type="SUPFAM" id="SSF140478">
    <property type="entry name" value="LemA-like"/>
    <property type="match status" value="1"/>
</dbReference>
<dbReference type="OrthoDB" id="384498at2"/>
<dbReference type="PANTHER" id="PTHR34478">
    <property type="entry name" value="PROTEIN LEMA"/>
    <property type="match status" value="1"/>
</dbReference>
<reference evidence="7 8" key="1">
    <citation type="journal article" date="2015" name="MBio">
        <title>Genome sequence of the Drosophila melanogaster male-killing Spiroplasma strain MSRO endosymbiont.</title>
        <authorList>
            <person name="Paredes J.C."/>
            <person name="Herren J.K."/>
            <person name="Schupfer F."/>
            <person name="Marin R."/>
            <person name="Claverol S."/>
            <person name="Kuo C.H."/>
            <person name="Lemaitre B."/>
            <person name="Beven L."/>
        </authorList>
    </citation>
    <scope>NUCLEOTIDE SEQUENCE [LARGE SCALE GENOMIC DNA]</scope>
    <source>
        <strain evidence="7 8">MSRO</strain>
    </source>
</reference>
<dbReference type="Proteomes" id="UP000031565">
    <property type="component" value="Unassembled WGS sequence"/>
</dbReference>
<comment type="caution">
    <text evidence="7">The sequence shown here is derived from an EMBL/GenBank/DDBJ whole genome shotgun (WGS) entry which is preliminary data.</text>
</comment>
<accession>A0A2P6FFZ0</accession>
<comment type="subcellular location">
    <subcellularLocation>
        <location evidence="1">Membrane</location>
        <topology evidence="1">Single-pass membrane protein</topology>
    </subcellularLocation>
</comment>